<dbReference type="InParanoid" id="A0A0C3PWW3"/>
<protein>
    <submittedName>
        <fullName evidence="1">Uncharacterized protein</fullName>
    </submittedName>
</protein>
<dbReference type="HOGENOM" id="CLU_2097808_0_0_1"/>
<keyword evidence="2" id="KW-1185">Reference proteome</keyword>
<reference evidence="1 2" key="1">
    <citation type="submission" date="2014-04" db="EMBL/GenBank/DDBJ databases">
        <authorList>
            <consortium name="DOE Joint Genome Institute"/>
            <person name="Kuo A."/>
            <person name="Kohler A."/>
            <person name="Costa M.D."/>
            <person name="Nagy L.G."/>
            <person name="Floudas D."/>
            <person name="Copeland A."/>
            <person name="Barry K.W."/>
            <person name="Cichocki N."/>
            <person name="Veneault-Fourrey C."/>
            <person name="LaButti K."/>
            <person name="Lindquist E.A."/>
            <person name="Lipzen A."/>
            <person name="Lundell T."/>
            <person name="Morin E."/>
            <person name="Murat C."/>
            <person name="Sun H."/>
            <person name="Tunlid A."/>
            <person name="Henrissat B."/>
            <person name="Grigoriev I.V."/>
            <person name="Hibbett D.S."/>
            <person name="Martin F."/>
            <person name="Nordberg H.P."/>
            <person name="Cantor M.N."/>
            <person name="Hua S.X."/>
        </authorList>
    </citation>
    <scope>NUCLEOTIDE SEQUENCE [LARGE SCALE GENOMIC DNA]</scope>
    <source>
        <strain evidence="1 2">Marx 270</strain>
    </source>
</reference>
<gene>
    <name evidence="1" type="ORF">M404DRAFT_992082</name>
</gene>
<reference evidence="2" key="2">
    <citation type="submission" date="2015-01" db="EMBL/GenBank/DDBJ databases">
        <title>Evolutionary Origins and Diversification of the Mycorrhizal Mutualists.</title>
        <authorList>
            <consortium name="DOE Joint Genome Institute"/>
            <consortium name="Mycorrhizal Genomics Consortium"/>
            <person name="Kohler A."/>
            <person name="Kuo A."/>
            <person name="Nagy L.G."/>
            <person name="Floudas D."/>
            <person name="Copeland A."/>
            <person name="Barry K.W."/>
            <person name="Cichocki N."/>
            <person name="Veneault-Fourrey C."/>
            <person name="LaButti K."/>
            <person name="Lindquist E.A."/>
            <person name="Lipzen A."/>
            <person name="Lundell T."/>
            <person name="Morin E."/>
            <person name="Murat C."/>
            <person name="Riley R."/>
            <person name="Ohm R."/>
            <person name="Sun H."/>
            <person name="Tunlid A."/>
            <person name="Henrissat B."/>
            <person name="Grigoriev I.V."/>
            <person name="Hibbett D.S."/>
            <person name="Martin F."/>
        </authorList>
    </citation>
    <scope>NUCLEOTIDE SEQUENCE [LARGE SCALE GENOMIC DNA]</scope>
    <source>
        <strain evidence="2">Marx 270</strain>
    </source>
</reference>
<name>A0A0C3PWW3_PISTI</name>
<proteinExistence type="predicted"/>
<sequence>MAKCIVQNISTSRDHPRQLWTSSVRARLMNVCQTLLRIWNTSKHPALTARPLPADRDPRSHASHKRAIMLVLPYEARLQLQAVQQVNGRFLGLSHQGLFDGGVRVTVDPFTITSSR</sequence>
<organism evidence="1 2">
    <name type="scientific">Pisolithus tinctorius Marx 270</name>
    <dbReference type="NCBI Taxonomy" id="870435"/>
    <lineage>
        <taxon>Eukaryota</taxon>
        <taxon>Fungi</taxon>
        <taxon>Dikarya</taxon>
        <taxon>Basidiomycota</taxon>
        <taxon>Agaricomycotina</taxon>
        <taxon>Agaricomycetes</taxon>
        <taxon>Agaricomycetidae</taxon>
        <taxon>Boletales</taxon>
        <taxon>Sclerodermatineae</taxon>
        <taxon>Pisolithaceae</taxon>
        <taxon>Pisolithus</taxon>
    </lineage>
</organism>
<evidence type="ECO:0000313" key="2">
    <source>
        <dbReference type="Proteomes" id="UP000054217"/>
    </source>
</evidence>
<accession>A0A0C3PWW3</accession>
<evidence type="ECO:0000313" key="1">
    <source>
        <dbReference type="EMBL" id="KIO13846.1"/>
    </source>
</evidence>
<dbReference type="Proteomes" id="UP000054217">
    <property type="component" value="Unassembled WGS sequence"/>
</dbReference>
<dbReference type="EMBL" id="KN831945">
    <property type="protein sequence ID" value="KIO13846.1"/>
    <property type="molecule type" value="Genomic_DNA"/>
</dbReference>
<dbReference type="AlphaFoldDB" id="A0A0C3PWW3"/>